<sequence>MPPAGMQEFPRRRCTPVDVPGRVASAHGRLCADATSPVRNHGDNAATAVGKRRIVGIVISPVWEFNNSTMFLKEHLVVLWKDEKKEKLRRKDDYKTKGEQRTFGNGRLRDQWEKIAQSEAEECKQEAERKEKSTCKISASKWNYHWTLVATGDFKKVTSGTNDAEKNKPKIKFKIVPPPPKAKAEPPPPPPPKKQASPKLRREKRIVEVDVFRLLWKDSWMSLKPPKYLYLKPKAMKSRISGFTTIELKNNRKYKPIGYRSEAELECLDKWSHSWKQVKSPVQLECSDEKQFQWEILFERKNDHKVELELYSLPPWAGTWKFINFPFRQQKKDWDNIWPDYQPNISRIDEIQQLKKQFHKLNSSFSSWKQSWIVAVAYRPGDENEDEDEVVEGEEWKAWKESWKICHWKKPAKDDIVCFSTEHRSQRYMGLMHEEEGMLKSEWTLSWKMNNTAAKDVDTEKEEEEEEEEEDEEES</sequence>
<dbReference type="EMBL" id="CM014093">
    <property type="protein sequence ID" value="TKS84094.1"/>
    <property type="molecule type" value="Genomic_DNA"/>
</dbReference>
<dbReference type="Proteomes" id="UP000298787">
    <property type="component" value="Chromosome 16"/>
</dbReference>
<evidence type="ECO:0000313" key="2">
    <source>
        <dbReference type="EMBL" id="TKS84094.1"/>
    </source>
</evidence>
<organism evidence="2 3">
    <name type="scientific">Collichthys lucidus</name>
    <name type="common">Big head croaker</name>
    <name type="synonym">Sciaena lucida</name>
    <dbReference type="NCBI Taxonomy" id="240159"/>
    <lineage>
        <taxon>Eukaryota</taxon>
        <taxon>Metazoa</taxon>
        <taxon>Chordata</taxon>
        <taxon>Craniata</taxon>
        <taxon>Vertebrata</taxon>
        <taxon>Euteleostomi</taxon>
        <taxon>Actinopterygii</taxon>
        <taxon>Neopterygii</taxon>
        <taxon>Teleostei</taxon>
        <taxon>Neoteleostei</taxon>
        <taxon>Acanthomorphata</taxon>
        <taxon>Eupercaria</taxon>
        <taxon>Sciaenidae</taxon>
        <taxon>Collichthys</taxon>
    </lineage>
</organism>
<feature type="region of interest" description="Disordered" evidence="1">
    <location>
        <begin position="157"/>
        <end position="201"/>
    </location>
</feature>
<gene>
    <name evidence="2" type="ORF">D9C73_019139</name>
</gene>
<name>A0A4U5V860_COLLU</name>
<reference evidence="2 3" key="1">
    <citation type="submission" date="2019-01" db="EMBL/GenBank/DDBJ databases">
        <title>Genome Assembly of Collichthys lucidus.</title>
        <authorList>
            <person name="Cai M."/>
            <person name="Xiao S."/>
        </authorList>
    </citation>
    <scope>NUCLEOTIDE SEQUENCE [LARGE SCALE GENOMIC DNA]</scope>
    <source>
        <strain evidence="2">JT15FE1705JMU</strain>
        <tissue evidence="2">Muscle</tissue>
    </source>
</reference>
<feature type="compositionally biased region" description="Pro residues" evidence="1">
    <location>
        <begin position="176"/>
        <end position="193"/>
    </location>
</feature>
<dbReference type="AlphaFoldDB" id="A0A4U5V860"/>
<accession>A0A4U5V860</accession>
<feature type="compositionally biased region" description="Acidic residues" evidence="1">
    <location>
        <begin position="459"/>
        <end position="475"/>
    </location>
</feature>
<keyword evidence="3" id="KW-1185">Reference proteome</keyword>
<evidence type="ECO:0000256" key="1">
    <source>
        <dbReference type="SAM" id="MobiDB-lite"/>
    </source>
</evidence>
<feature type="region of interest" description="Disordered" evidence="1">
    <location>
        <begin position="451"/>
        <end position="475"/>
    </location>
</feature>
<protein>
    <submittedName>
        <fullName evidence="2">Uncharacterized protein</fullName>
    </submittedName>
</protein>
<proteinExistence type="predicted"/>
<evidence type="ECO:0000313" key="3">
    <source>
        <dbReference type="Proteomes" id="UP000298787"/>
    </source>
</evidence>